<dbReference type="EMBL" id="MU151529">
    <property type="protein sequence ID" value="KAF9443033.1"/>
    <property type="molecule type" value="Genomic_DNA"/>
</dbReference>
<protein>
    <recommendedName>
        <fullName evidence="2">GOLD domain-containing protein</fullName>
    </recommendedName>
</protein>
<reference evidence="3" key="1">
    <citation type="submission" date="2020-11" db="EMBL/GenBank/DDBJ databases">
        <authorList>
            <consortium name="DOE Joint Genome Institute"/>
            <person name="Ahrendt S."/>
            <person name="Riley R."/>
            <person name="Andreopoulos W."/>
            <person name="Labutti K."/>
            <person name="Pangilinan J."/>
            <person name="Ruiz-Duenas F.J."/>
            <person name="Barrasa J.M."/>
            <person name="Sanchez-Garcia M."/>
            <person name="Camarero S."/>
            <person name="Miyauchi S."/>
            <person name="Serrano A."/>
            <person name="Linde D."/>
            <person name="Babiker R."/>
            <person name="Drula E."/>
            <person name="Ayuso-Fernandez I."/>
            <person name="Pacheco R."/>
            <person name="Padilla G."/>
            <person name="Ferreira P."/>
            <person name="Barriuso J."/>
            <person name="Kellner H."/>
            <person name="Castanera R."/>
            <person name="Alfaro M."/>
            <person name="Ramirez L."/>
            <person name="Pisabarro A.G."/>
            <person name="Kuo A."/>
            <person name="Tritt A."/>
            <person name="Lipzen A."/>
            <person name="He G."/>
            <person name="Yan M."/>
            <person name="Ng V."/>
            <person name="Cullen D."/>
            <person name="Martin F."/>
            <person name="Rosso M.-N."/>
            <person name="Henrissat B."/>
            <person name="Hibbett D."/>
            <person name="Martinez A.T."/>
            <person name="Grigoriev I.V."/>
        </authorList>
    </citation>
    <scope>NUCLEOTIDE SEQUENCE</scope>
    <source>
        <strain evidence="3">MF-IS2</strain>
    </source>
</reference>
<evidence type="ECO:0000259" key="2">
    <source>
        <dbReference type="Pfam" id="PF01105"/>
    </source>
</evidence>
<organism evidence="3 4">
    <name type="scientific">Macrolepiota fuliginosa MF-IS2</name>
    <dbReference type="NCBI Taxonomy" id="1400762"/>
    <lineage>
        <taxon>Eukaryota</taxon>
        <taxon>Fungi</taxon>
        <taxon>Dikarya</taxon>
        <taxon>Basidiomycota</taxon>
        <taxon>Agaricomycotina</taxon>
        <taxon>Agaricomycetes</taxon>
        <taxon>Agaricomycetidae</taxon>
        <taxon>Agaricales</taxon>
        <taxon>Agaricineae</taxon>
        <taxon>Agaricaceae</taxon>
        <taxon>Macrolepiota</taxon>
    </lineage>
</organism>
<keyword evidence="1" id="KW-0812">Transmembrane</keyword>
<gene>
    <name evidence="3" type="ORF">P691DRAFT_788539</name>
</gene>
<evidence type="ECO:0000313" key="4">
    <source>
        <dbReference type="Proteomes" id="UP000807342"/>
    </source>
</evidence>
<feature type="domain" description="GOLD" evidence="2">
    <location>
        <begin position="35"/>
        <end position="103"/>
    </location>
</feature>
<evidence type="ECO:0000256" key="1">
    <source>
        <dbReference type="SAM" id="Phobius"/>
    </source>
</evidence>
<dbReference type="OrthoDB" id="759142at2759"/>
<dbReference type="AlphaFoldDB" id="A0A9P6BZ27"/>
<proteinExistence type="predicted"/>
<keyword evidence="4" id="KW-1185">Reference proteome</keyword>
<dbReference type="Pfam" id="PF01105">
    <property type="entry name" value="EMP24_GP25L"/>
    <property type="match status" value="1"/>
</dbReference>
<evidence type="ECO:0000313" key="3">
    <source>
        <dbReference type="EMBL" id="KAF9443033.1"/>
    </source>
</evidence>
<accession>A0A9P6BZ27</accession>
<feature type="transmembrane region" description="Helical" evidence="1">
    <location>
        <begin position="79"/>
        <end position="96"/>
    </location>
</feature>
<comment type="caution">
    <text evidence="3">The sequence shown here is derived from an EMBL/GenBank/DDBJ whole genome shotgun (WGS) entry which is preliminary data.</text>
</comment>
<name>A0A9P6BZ27_9AGAR</name>
<keyword evidence="1" id="KW-1133">Transmembrane helix</keyword>
<dbReference type="Proteomes" id="UP000807342">
    <property type="component" value="Unassembled WGS sequence"/>
</dbReference>
<dbReference type="InterPro" id="IPR009038">
    <property type="entry name" value="GOLD_dom"/>
</dbReference>
<sequence>MIRVLKALQTSYDKVSQLLAIIDPDVDIGADAVDYNLETEMHKLEGEVKEILDELECLKRHEERFISTNASTNVHVQNFAWLSIILPATLGVWQILHLHACFKRKYLIDYLDIGPLFNYFIHFHYAIA</sequence>
<keyword evidence="1" id="KW-0472">Membrane</keyword>